<dbReference type="InterPro" id="IPR002293">
    <property type="entry name" value="AA/rel_permease1"/>
</dbReference>
<feature type="transmembrane region" description="Helical" evidence="6">
    <location>
        <begin position="75"/>
        <end position="96"/>
    </location>
</feature>
<feature type="transmembrane region" description="Helical" evidence="6">
    <location>
        <begin position="32"/>
        <end position="54"/>
    </location>
</feature>
<name>A0A0M9G6R8_LEPPY</name>
<keyword evidence="3 6" id="KW-0812">Transmembrane</keyword>
<comment type="subcellular location">
    <subcellularLocation>
        <location evidence="1">Membrane</location>
        <topology evidence="1">Multi-pass membrane protein</topology>
    </subcellularLocation>
</comment>
<dbReference type="EMBL" id="LGTL01000004">
    <property type="protein sequence ID" value="KPA83459.1"/>
    <property type="molecule type" value="Genomic_DNA"/>
</dbReference>
<dbReference type="OMA" id="DSRMTHA"/>
<keyword evidence="5 6" id="KW-0472">Membrane</keyword>
<evidence type="ECO:0000313" key="7">
    <source>
        <dbReference type="EMBL" id="KPA83459.1"/>
    </source>
</evidence>
<evidence type="ECO:0000256" key="6">
    <source>
        <dbReference type="SAM" id="Phobius"/>
    </source>
</evidence>
<comment type="caution">
    <text evidence="7">The sequence shown here is derived from an EMBL/GenBank/DDBJ whole genome shotgun (WGS) entry which is preliminary data.</text>
</comment>
<evidence type="ECO:0000256" key="4">
    <source>
        <dbReference type="ARBA" id="ARBA00022989"/>
    </source>
</evidence>
<dbReference type="GeneID" id="26903376"/>
<evidence type="ECO:0000256" key="2">
    <source>
        <dbReference type="ARBA" id="ARBA00022448"/>
    </source>
</evidence>
<dbReference type="OrthoDB" id="5982228at2759"/>
<sequence>MMHYTELNVDDPVIEALVHVRAPFLLRALVDVGAIAGLTSVCLMAFLAMPRLLLTLAKDGLISPALSRVHVRWHTPVAATVCSGVVGAAVAGVFPLDMLGELISFGTLVAFLCVCVSMWRLRCTAPNFPRPFKAPLFPFTPALGILFNTVQLLALPPSTWRNYSVVVVIAFCWYFFYSRHHSTLQVHPSSALHRTDHALSVGVAAAAVDEEGNAVGEEDEADMLAEMEKADRRLTCIEEDSRMTHATLREDDMPLH</sequence>
<dbReference type="VEuPathDB" id="TriTrypDB:LpyrH10_04_6350"/>
<organism evidence="7 8">
    <name type="scientific">Leptomonas pyrrhocoris</name>
    <name type="common">Firebug parasite</name>
    <dbReference type="NCBI Taxonomy" id="157538"/>
    <lineage>
        <taxon>Eukaryota</taxon>
        <taxon>Discoba</taxon>
        <taxon>Euglenozoa</taxon>
        <taxon>Kinetoplastea</taxon>
        <taxon>Metakinetoplastina</taxon>
        <taxon>Trypanosomatida</taxon>
        <taxon>Trypanosomatidae</taxon>
        <taxon>Leishmaniinae</taxon>
        <taxon>Leptomonas</taxon>
    </lineage>
</organism>
<gene>
    <name evidence="7" type="ORF">ABB37_03085</name>
</gene>
<dbReference type="Pfam" id="PF13520">
    <property type="entry name" value="AA_permease_2"/>
    <property type="match status" value="1"/>
</dbReference>
<proteinExistence type="predicted"/>
<keyword evidence="8" id="KW-1185">Reference proteome</keyword>
<dbReference type="Gene3D" id="1.20.1740.10">
    <property type="entry name" value="Amino acid/polyamine transporter I"/>
    <property type="match status" value="1"/>
</dbReference>
<dbReference type="RefSeq" id="XP_015661898.1">
    <property type="nucleotide sequence ID" value="XM_015800296.1"/>
</dbReference>
<evidence type="ECO:0000256" key="1">
    <source>
        <dbReference type="ARBA" id="ARBA00004141"/>
    </source>
</evidence>
<accession>A0A0M9G6R8</accession>
<dbReference type="Proteomes" id="UP000037923">
    <property type="component" value="Unassembled WGS sequence"/>
</dbReference>
<evidence type="ECO:0000256" key="3">
    <source>
        <dbReference type="ARBA" id="ARBA00022692"/>
    </source>
</evidence>
<keyword evidence="4 6" id="KW-1133">Transmembrane helix</keyword>
<dbReference type="AlphaFoldDB" id="A0A0M9G6R8"/>
<reference evidence="7 8" key="1">
    <citation type="submission" date="2015-07" db="EMBL/GenBank/DDBJ databases">
        <title>High-quality genome of monoxenous trypanosomatid Leptomonas pyrrhocoris.</title>
        <authorList>
            <person name="Flegontov P."/>
            <person name="Butenko A."/>
            <person name="Firsov S."/>
            <person name="Vlcek C."/>
            <person name="Logacheva M.D."/>
            <person name="Field M."/>
            <person name="Filatov D."/>
            <person name="Flegontova O."/>
            <person name="Gerasimov E."/>
            <person name="Jackson A.P."/>
            <person name="Kelly S."/>
            <person name="Opperdoes F."/>
            <person name="O'Reilly A."/>
            <person name="Votypka J."/>
            <person name="Yurchenko V."/>
            <person name="Lukes J."/>
        </authorList>
    </citation>
    <scope>NUCLEOTIDE SEQUENCE [LARGE SCALE GENOMIC DNA]</scope>
    <source>
        <strain evidence="7">H10</strain>
    </source>
</reference>
<feature type="transmembrane region" description="Helical" evidence="6">
    <location>
        <begin position="160"/>
        <end position="177"/>
    </location>
</feature>
<keyword evidence="2" id="KW-0813">Transport</keyword>
<feature type="transmembrane region" description="Helical" evidence="6">
    <location>
        <begin position="102"/>
        <end position="122"/>
    </location>
</feature>
<protein>
    <submittedName>
        <fullName evidence="7">Putative cationic amino acid transporter</fullName>
    </submittedName>
</protein>
<dbReference type="PANTHER" id="PTHR43243">
    <property type="entry name" value="INNER MEMBRANE TRANSPORTER YGJI-RELATED"/>
    <property type="match status" value="1"/>
</dbReference>
<evidence type="ECO:0000313" key="8">
    <source>
        <dbReference type="Proteomes" id="UP000037923"/>
    </source>
</evidence>
<dbReference type="PANTHER" id="PTHR43243:SF4">
    <property type="entry name" value="CATIONIC AMINO ACID TRANSPORTER 4"/>
    <property type="match status" value="1"/>
</dbReference>
<evidence type="ECO:0000256" key="5">
    <source>
        <dbReference type="ARBA" id="ARBA00023136"/>
    </source>
</evidence>
<feature type="transmembrane region" description="Helical" evidence="6">
    <location>
        <begin position="134"/>
        <end position="154"/>
    </location>
</feature>
<dbReference type="GO" id="GO:0015171">
    <property type="term" value="F:amino acid transmembrane transporter activity"/>
    <property type="evidence" value="ECO:0007669"/>
    <property type="project" value="TreeGrafter"/>
</dbReference>